<dbReference type="KEGG" id="llu:AKJ09_00075"/>
<organism evidence="1 3">
    <name type="scientific">Labilithrix luteola</name>
    <dbReference type="NCBI Taxonomy" id="1391654"/>
    <lineage>
        <taxon>Bacteria</taxon>
        <taxon>Pseudomonadati</taxon>
        <taxon>Myxococcota</taxon>
        <taxon>Polyangia</taxon>
        <taxon>Polyangiales</taxon>
        <taxon>Labilitrichaceae</taxon>
        <taxon>Labilithrix</taxon>
    </lineage>
</organism>
<dbReference type="KEGG" id="llu:AKJ09_00007"/>
<dbReference type="EMBL" id="CP012333">
    <property type="protein sequence ID" value="AKU93343.1"/>
    <property type="molecule type" value="Genomic_DNA"/>
</dbReference>
<dbReference type="EMBL" id="CP012333">
    <property type="protein sequence ID" value="AKU93411.1"/>
    <property type="molecule type" value="Genomic_DNA"/>
</dbReference>
<reference evidence="1 3" key="1">
    <citation type="submission" date="2015-08" db="EMBL/GenBank/DDBJ databases">
        <authorList>
            <person name="Babu N.S."/>
            <person name="Beckwith C.J."/>
            <person name="Beseler K.G."/>
            <person name="Brison A."/>
            <person name="Carone J.V."/>
            <person name="Caskin T.P."/>
            <person name="Diamond M."/>
            <person name="Durham M.E."/>
            <person name="Foxe J.M."/>
            <person name="Go M."/>
            <person name="Henderson B.A."/>
            <person name="Jones I.B."/>
            <person name="McGettigan J.A."/>
            <person name="Micheletti S.J."/>
            <person name="Nasrallah M.E."/>
            <person name="Ortiz D."/>
            <person name="Piller C.R."/>
            <person name="Privatt S.R."/>
            <person name="Schneider S.L."/>
            <person name="Sharp S."/>
            <person name="Smith T.C."/>
            <person name="Stanton J.D."/>
            <person name="Ullery H.E."/>
            <person name="Wilson R.J."/>
            <person name="Serrano M.G."/>
            <person name="Buck G."/>
            <person name="Lee V."/>
            <person name="Wang Y."/>
            <person name="Carvalho R."/>
            <person name="Voegtly L."/>
            <person name="Shi R."/>
            <person name="Duckworth R."/>
            <person name="Johnson A."/>
            <person name="Loviza R."/>
            <person name="Walstead R."/>
            <person name="Shah Z."/>
            <person name="Kiflezghi M."/>
            <person name="Wade K."/>
            <person name="Ball S.L."/>
            <person name="Bradley K.W."/>
            <person name="Asai D.J."/>
            <person name="Bowman C.A."/>
            <person name="Russell D.A."/>
            <person name="Pope W.H."/>
            <person name="Jacobs-Sera D."/>
            <person name="Hendrix R.W."/>
            <person name="Hatfull G.F."/>
        </authorList>
    </citation>
    <scope>NUCLEOTIDE SEQUENCE [LARGE SCALE GENOMIC DNA]</scope>
    <source>
        <strain evidence="1 3">DSM 27648</strain>
    </source>
</reference>
<dbReference type="AlphaFoldDB" id="A0A0K1PIH1"/>
<sequence length="41" mass="4245">MGGSALDATSLDLRAPHETEHSADIVVVPISHDASTKRSAT</sequence>
<dbReference type="Proteomes" id="UP000064967">
    <property type="component" value="Chromosome"/>
</dbReference>
<evidence type="ECO:0000313" key="2">
    <source>
        <dbReference type="EMBL" id="AKU93411.1"/>
    </source>
</evidence>
<accession>A0A0K1PIH1</accession>
<keyword evidence="3" id="KW-1185">Reference proteome</keyword>
<evidence type="ECO:0000313" key="3">
    <source>
        <dbReference type="Proteomes" id="UP000064967"/>
    </source>
</evidence>
<protein>
    <submittedName>
        <fullName evidence="1">Uncharacterized protein</fullName>
    </submittedName>
</protein>
<name>A0A0K1PIH1_9BACT</name>
<gene>
    <name evidence="1" type="ORF">AKJ09_00007</name>
    <name evidence="2" type="ORF">AKJ09_00075</name>
</gene>
<evidence type="ECO:0000313" key="1">
    <source>
        <dbReference type="EMBL" id="AKU93343.1"/>
    </source>
</evidence>
<proteinExistence type="predicted"/>